<dbReference type="GO" id="GO:0019005">
    <property type="term" value="C:SCF ubiquitin ligase complex"/>
    <property type="evidence" value="ECO:0007669"/>
    <property type="project" value="TreeGrafter"/>
</dbReference>
<evidence type="ECO:0000259" key="2">
    <source>
        <dbReference type="PROSITE" id="PS50181"/>
    </source>
</evidence>
<name>A0A7E4VPB9_PANRE</name>
<protein>
    <submittedName>
        <fullName evidence="4">F-box domain-containing protein</fullName>
    </submittedName>
</protein>
<reference evidence="4" key="2">
    <citation type="submission" date="2020-10" db="UniProtKB">
        <authorList>
            <consortium name="WormBaseParasite"/>
        </authorList>
    </citation>
    <scope>IDENTIFICATION</scope>
</reference>
<accession>A0A7E4VPB9</accession>
<dbReference type="Gene3D" id="3.80.10.10">
    <property type="entry name" value="Ribonuclease Inhibitor"/>
    <property type="match status" value="1"/>
</dbReference>
<dbReference type="InterPro" id="IPR032675">
    <property type="entry name" value="LRR_dom_sf"/>
</dbReference>
<organism evidence="3 4">
    <name type="scientific">Panagrellus redivivus</name>
    <name type="common">Microworm</name>
    <dbReference type="NCBI Taxonomy" id="6233"/>
    <lineage>
        <taxon>Eukaryota</taxon>
        <taxon>Metazoa</taxon>
        <taxon>Ecdysozoa</taxon>
        <taxon>Nematoda</taxon>
        <taxon>Chromadorea</taxon>
        <taxon>Rhabditida</taxon>
        <taxon>Tylenchina</taxon>
        <taxon>Panagrolaimomorpha</taxon>
        <taxon>Panagrolaimoidea</taxon>
        <taxon>Panagrolaimidae</taxon>
        <taxon>Panagrellus</taxon>
    </lineage>
</organism>
<dbReference type="SUPFAM" id="SSF81383">
    <property type="entry name" value="F-box domain"/>
    <property type="match status" value="1"/>
</dbReference>
<dbReference type="PANTHER" id="PTHR16134:SF148">
    <property type="entry name" value="S-PHASE KINASE-ASSOCIATED PROTEIN 2, ISOFORM A"/>
    <property type="match status" value="1"/>
</dbReference>
<dbReference type="GO" id="GO:0031146">
    <property type="term" value="P:SCF-dependent proteasomal ubiquitin-dependent protein catabolic process"/>
    <property type="evidence" value="ECO:0007669"/>
    <property type="project" value="TreeGrafter"/>
</dbReference>
<evidence type="ECO:0000313" key="4">
    <source>
        <dbReference type="WBParaSite" id="Pan_g23334.t1"/>
    </source>
</evidence>
<dbReference type="Proteomes" id="UP000492821">
    <property type="component" value="Unassembled WGS sequence"/>
</dbReference>
<dbReference type="InterPro" id="IPR036047">
    <property type="entry name" value="F-box-like_dom_sf"/>
</dbReference>
<feature type="domain" description="F-box" evidence="2">
    <location>
        <begin position="104"/>
        <end position="150"/>
    </location>
</feature>
<dbReference type="InterPro" id="IPR001810">
    <property type="entry name" value="F-box_dom"/>
</dbReference>
<keyword evidence="3" id="KW-1185">Reference proteome</keyword>
<dbReference type="SMART" id="SM00256">
    <property type="entry name" value="FBOX"/>
    <property type="match status" value="1"/>
</dbReference>
<dbReference type="WBParaSite" id="Pan_g23334.t1">
    <property type="protein sequence ID" value="Pan_g23334.t1"/>
    <property type="gene ID" value="Pan_g23334"/>
</dbReference>
<dbReference type="InterPro" id="IPR006553">
    <property type="entry name" value="Leu-rich_rpt_Cys-con_subtyp"/>
</dbReference>
<dbReference type="PANTHER" id="PTHR16134">
    <property type="entry name" value="F-BOX/TPR REPEAT PROTEIN POF3"/>
    <property type="match status" value="1"/>
</dbReference>
<dbReference type="Pfam" id="PF12937">
    <property type="entry name" value="F-box-like"/>
    <property type="match status" value="1"/>
</dbReference>
<proteinExistence type="predicted"/>
<keyword evidence="1" id="KW-0833">Ubl conjugation pathway</keyword>
<evidence type="ECO:0000313" key="3">
    <source>
        <dbReference type="Proteomes" id="UP000492821"/>
    </source>
</evidence>
<dbReference type="SUPFAM" id="SSF52047">
    <property type="entry name" value="RNI-like"/>
    <property type="match status" value="1"/>
</dbReference>
<reference evidence="3" key="1">
    <citation type="journal article" date="2013" name="Genetics">
        <title>The draft genome and transcriptome of Panagrellus redivivus are shaped by the harsh demands of a free-living lifestyle.</title>
        <authorList>
            <person name="Srinivasan J."/>
            <person name="Dillman A.R."/>
            <person name="Macchietto M.G."/>
            <person name="Heikkinen L."/>
            <person name="Lakso M."/>
            <person name="Fracchia K.M."/>
            <person name="Antoshechkin I."/>
            <person name="Mortazavi A."/>
            <person name="Wong G."/>
            <person name="Sternberg P.W."/>
        </authorList>
    </citation>
    <scope>NUCLEOTIDE SEQUENCE [LARGE SCALE GENOMIC DNA]</scope>
    <source>
        <strain evidence="3">MT8872</strain>
    </source>
</reference>
<evidence type="ECO:0000256" key="1">
    <source>
        <dbReference type="ARBA" id="ARBA00022786"/>
    </source>
</evidence>
<dbReference type="PROSITE" id="PS50181">
    <property type="entry name" value="FBOX"/>
    <property type="match status" value="1"/>
</dbReference>
<dbReference type="SMART" id="SM00367">
    <property type="entry name" value="LRR_CC"/>
    <property type="match status" value="3"/>
</dbReference>
<sequence>MEELTYVVEAKIVEKTEQMSFVHDENENPNTMLATSSTVLKSRAEAIIHEEDEDSFFDAGSTSFVEARKQLTRPDYLYQETPCATVRNIRKRKAAVISGESTSKIKLTDMPNEILNNIFANLNRRDIFSVGQACYRFYNISANSIHWRNLNMTNKAVLESAFHRLISRRTQNVCLRNGSIQADRALFSREFTLCCLVRLDLTATTFAKAEMLVAILKRCRNLEYLSLESQGILPPEAYNYIAENRRLKLLNLTNCKEIPAEGLKRIFKNCPLTDISLNFTFLDEAASNVVIDYLPSTVTRVALAGFDNPLFNDVSLIKLVQRLPNLIEFEIDDNNTVSNKLVTVLSQCPNLRKLSMSRCYNVDPYAFTLLRRLRVLNIYGNLSNTGYKYIREQLPKAIVNESHLSTIGRAIDEHHFWGVDIADKY</sequence>
<dbReference type="AlphaFoldDB" id="A0A7E4VPB9"/>